<dbReference type="GO" id="GO:0003824">
    <property type="term" value="F:catalytic activity"/>
    <property type="evidence" value="ECO:0007669"/>
    <property type="project" value="InterPro"/>
</dbReference>
<evidence type="ECO:0000256" key="1">
    <source>
        <dbReference type="SAM" id="MobiDB-lite"/>
    </source>
</evidence>
<dbReference type="PANTHER" id="PTHR46082">
    <property type="entry name" value="ATP/GTP-BINDING PROTEIN-RELATED"/>
    <property type="match status" value="1"/>
</dbReference>
<dbReference type="Gene3D" id="1.25.40.10">
    <property type="entry name" value="Tetratricopeptide repeat domain"/>
    <property type="match status" value="2"/>
</dbReference>
<accession>A0A4S9A7L2</accession>
<dbReference type="Pfam" id="PF13374">
    <property type="entry name" value="TPR_10"/>
    <property type="match status" value="1"/>
</dbReference>
<gene>
    <name evidence="2" type="ORF">D6D19_04316</name>
</gene>
<feature type="compositionally biased region" description="Polar residues" evidence="1">
    <location>
        <begin position="299"/>
        <end position="311"/>
    </location>
</feature>
<organism evidence="2 3">
    <name type="scientific">Aureobasidium pullulans</name>
    <name type="common">Black yeast</name>
    <name type="synonym">Pullularia pullulans</name>
    <dbReference type="NCBI Taxonomy" id="5580"/>
    <lineage>
        <taxon>Eukaryota</taxon>
        <taxon>Fungi</taxon>
        <taxon>Dikarya</taxon>
        <taxon>Ascomycota</taxon>
        <taxon>Pezizomycotina</taxon>
        <taxon>Dothideomycetes</taxon>
        <taxon>Dothideomycetidae</taxon>
        <taxon>Dothideales</taxon>
        <taxon>Saccotheciaceae</taxon>
        <taxon>Aureobasidium</taxon>
    </lineage>
</organism>
<dbReference type="SUPFAM" id="SSF53167">
    <property type="entry name" value="Purine and uridine phosphorylases"/>
    <property type="match status" value="1"/>
</dbReference>
<dbReference type="InterPro" id="IPR019734">
    <property type="entry name" value="TPR_rpt"/>
</dbReference>
<name>A0A4S9A7L2_AURPU</name>
<dbReference type="InterPro" id="IPR053137">
    <property type="entry name" value="NLR-like"/>
</dbReference>
<evidence type="ECO:0000313" key="3">
    <source>
        <dbReference type="Proteomes" id="UP000308802"/>
    </source>
</evidence>
<comment type="caution">
    <text evidence="2">The sequence shown here is derived from an EMBL/GenBank/DDBJ whole genome shotgun (WGS) entry which is preliminary data.</text>
</comment>
<feature type="compositionally biased region" description="Polar residues" evidence="1">
    <location>
        <begin position="348"/>
        <end position="366"/>
    </location>
</feature>
<dbReference type="SUPFAM" id="SSF52540">
    <property type="entry name" value="P-loop containing nucleoside triphosphate hydrolases"/>
    <property type="match status" value="1"/>
</dbReference>
<feature type="region of interest" description="Disordered" evidence="1">
    <location>
        <begin position="344"/>
        <end position="366"/>
    </location>
</feature>
<reference evidence="2 3" key="1">
    <citation type="submission" date="2018-10" db="EMBL/GenBank/DDBJ databases">
        <title>Fifty Aureobasidium pullulans genomes reveal a recombining polyextremotolerant generalist.</title>
        <authorList>
            <person name="Gostincar C."/>
            <person name="Turk M."/>
            <person name="Zajc J."/>
            <person name="Gunde-Cimerman N."/>
        </authorList>
    </citation>
    <scope>NUCLEOTIDE SEQUENCE [LARGE SCALE GENOMIC DNA]</scope>
    <source>
        <strain evidence="2 3">EXF-10659</strain>
    </source>
</reference>
<dbReference type="InterPro" id="IPR011990">
    <property type="entry name" value="TPR-like_helical_dom_sf"/>
</dbReference>
<feature type="region of interest" description="Disordered" evidence="1">
    <location>
        <begin position="258"/>
        <end position="329"/>
    </location>
</feature>
<sequence>MIRIKTKSCLDLFQACSNVLRARVVASDGLLDSPHSPDPADSFLTRFKEQTGRFRLWAANIGVTAETRASLDYRLRDAPDVAEMVGSLLDVVSIRLAHISNPLLEYPSDDPVRSPPHEATPHYVIHASLLSQQSETLDALAEDIGRLQRISRAIRRAGGKNIMSRSSGHILKDEDTILNLPVGEERTMVFEVDFLKFVQEVLDRRYPNTDQALREYLASMIKYRRQRLMYAQSHQHKLEENHDHGSCTAIEPSAAKSAAISVENASHEPVPIEGTRASGHASTTASTFDPVRYKEPYSQAPSSAATSQLSMSPHVRGNSDIPPPPQAKDAMMALPARDDFVAKEGESKQGSMAQNAMSSHGESTKSPTMDLFETWRASTSTPIVADRVLTLHDIQIGWICALPIEAVLAGIMLDELFDQTLAISLHDNNTYVYGRIRSDGSDDAHTVAIAQFAPSARNKTSTAVVVKNMRRTFPNLKFAIIVGIADGIWTEKEDVRLGDVVVGVAKDNRPDFVQYELKGSSEHQGFFTLSSTNKAPDVLCDAVAVVQERHRLRPDEVMVELNSDELKTFAARPDHDNLFSMTYAHQGGTTCRACDEHYLLNRPDRASIKPSIHYGTIASGDQIVKDAVMAKDIQKEHNILCLENEAVGLEGFPCLVIRGICNYVDTHRNEIWHAYAAATASAYAKKLLSVIDVATVTALLPTGNKHWNVPFSSTPSFQGREVLLGNMKQVLLPNGNTKNHPSVFVIIGLGGIGKTQAAIKFAEDARERFVGKTVSGIMAYMYSFWAVFWIDAATAKTIDYGLAKAAEMLVPMLPEPDLETVLQYLQNTRQDWLIIFDGCDDPDLNLSKYFPRGDRGSILITSRVASMQVYGPHGDLDDLGRHEAVQLLLISCGVETAYYESLRPHAEDVVILLEHNPLAIAHADADGASKDIFNVAFDNCQMLEQRCGLTWIDTAYQISPSNSDPDDRVAATFHHTSCILLEEDGGCGEIRHLDAWHCYQVRSTGLVSRYTTSILGGAIMRLADMSLVSVRDDIISVHRLVLAILTLSSDKIGEYKSSGAEMRAHMVKCVRDVTQSIRGALPLDIARGLYHLGWQLHAANEITTALLVFKELSERCQISPQTWSARSDVILYSMALSLYDLGKFSETCDIVSQVLDSRNKWFRKKSTEIIEAELLLARASAKTGEWSKVSKLCESLLERIPQYPDLDRSTCLHLLSNAHLNLGHVDQAIPLLEELVKLRSQALGSHHSDTVLSMWALGEAYMRCEDARAIPLFEEAVETQSRSYSLDHPSLLRLKKQLARAYANHGKDEEAIDLLEEVIIRQTALRLPGPLIQLKAVKKLAILHLQNGRPAPAVDLLERVIRLEPNWPRSARLGRLKTLATGGQNAVNLLEQSTESDGDDETISSTLELYEIAAAAAWATFLFGGTPWLDHATATGLLATLDTSILPEPYRSKLTANGAVVALGILLIELCLNRPLDEISKRKDEAISKGITFDDLDSLVDQVYLDAGELYGGACQQCLRLEFIGRDATNFFEHEGSRQNFYYTVVAPIHRTFRSSRDFHRRISGDRGKSKLG</sequence>
<dbReference type="PANTHER" id="PTHR46082:SF6">
    <property type="entry name" value="AAA+ ATPASE DOMAIN-CONTAINING PROTEIN-RELATED"/>
    <property type="match status" value="1"/>
</dbReference>
<dbReference type="EMBL" id="QZAO01000107">
    <property type="protein sequence ID" value="THW75091.1"/>
    <property type="molecule type" value="Genomic_DNA"/>
</dbReference>
<dbReference type="Proteomes" id="UP000308802">
    <property type="component" value="Unassembled WGS sequence"/>
</dbReference>
<dbReference type="InterPro" id="IPR035994">
    <property type="entry name" value="Nucleoside_phosphorylase_sf"/>
</dbReference>
<evidence type="ECO:0000313" key="2">
    <source>
        <dbReference type="EMBL" id="THW75091.1"/>
    </source>
</evidence>
<protein>
    <submittedName>
        <fullName evidence="2">Purine and uridine phosphorylase</fullName>
    </submittedName>
</protein>
<dbReference type="Pfam" id="PF13424">
    <property type="entry name" value="TPR_12"/>
    <property type="match status" value="1"/>
</dbReference>
<dbReference type="InterPro" id="IPR027417">
    <property type="entry name" value="P-loop_NTPase"/>
</dbReference>
<dbReference type="SUPFAM" id="SSF48452">
    <property type="entry name" value="TPR-like"/>
    <property type="match status" value="2"/>
</dbReference>
<dbReference type="Gene3D" id="3.40.50.300">
    <property type="entry name" value="P-loop containing nucleotide triphosphate hydrolases"/>
    <property type="match status" value="1"/>
</dbReference>
<dbReference type="Gene3D" id="3.40.50.1580">
    <property type="entry name" value="Nucleoside phosphorylase domain"/>
    <property type="match status" value="1"/>
</dbReference>
<dbReference type="GO" id="GO:0009116">
    <property type="term" value="P:nucleoside metabolic process"/>
    <property type="evidence" value="ECO:0007669"/>
    <property type="project" value="InterPro"/>
</dbReference>
<proteinExistence type="predicted"/>
<dbReference type="SMART" id="SM00028">
    <property type="entry name" value="TPR"/>
    <property type="match status" value="5"/>
</dbReference>